<protein>
    <submittedName>
        <fullName evidence="1 4">Uncharacterized protein</fullName>
    </submittedName>
</protein>
<evidence type="ECO:0000313" key="2">
    <source>
        <dbReference type="EMBL" id="VDK68085.1"/>
    </source>
</evidence>
<evidence type="ECO:0000313" key="4">
    <source>
        <dbReference type="WBParaSite" id="ASIM_0000342901-mRNA-1"/>
    </source>
</evidence>
<dbReference type="AlphaFoldDB" id="A0A0M3KFP6"/>
<dbReference type="WBParaSite" id="ASIM_0000342901-mRNA-1">
    <property type="protein sequence ID" value="ASIM_0000342901-mRNA-1"/>
    <property type="gene ID" value="ASIM_0000342901"/>
</dbReference>
<evidence type="ECO:0000313" key="3">
    <source>
        <dbReference type="Proteomes" id="UP000267096"/>
    </source>
</evidence>
<name>A0A0M3KFP6_ANISI</name>
<organism evidence="5">
    <name type="scientific">Anisakis simplex</name>
    <name type="common">Herring worm</name>
    <dbReference type="NCBI Taxonomy" id="6269"/>
    <lineage>
        <taxon>Eukaryota</taxon>
        <taxon>Metazoa</taxon>
        <taxon>Ecdysozoa</taxon>
        <taxon>Nematoda</taxon>
        <taxon>Chromadorea</taxon>
        <taxon>Rhabditida</taxon>
        <taxon>Spirurina</taxon>
        <taxon>Ascaridomorpha</taxon>
        <taxon>Ascaridoidea</taxon>
        <taxon>Anisakidae</taxon>
        <taxon>Anisakis</taxon>
        <taxon>Anisakis simplex complex</taxon>
    </lineage>
</organism>
<keyword evidence="3" id="KW-1185">Reference proteome</keyword>
<dbReference type="EMBL" id="UYRR01004940">
    <property type="protein sequence ID" value="VDK21448.1"/>
    <property type="molecule type" value="Genomic_DNA"/>
</dbReference>
<dbReference type="WBParaSite" id="ASIM_0001980701-mRNA-1">
    <property type="protein sequence ID" value="ASIM_0001980701-mRNA-1"/>
    <property type="gene ID" value="ASIM_0001980701"/>
</dbReference>
<reference evidence="1 3" key="2">
    <citation type="submission" date="2018-11" db="EMBL/GenBank/DDBJ databases">
        <authorList>
            <consortium name="Pathogen Informatics"/>
        </authorList>
    </citation>
    <scope>NUCLEOTIDE SEQUENCE [LARGE SCALE GENOMIC DNA]</scope>
</reference>
<evidence type="ECO:0000313" key="5">
    <source>
        <dbReference type="WBParaSite" id="ASIM_0001980701-mRNA-1"/>
    </source>
</evidence>
<reference evidence="4 5" key="1">
    <citation type="submission" date="2017-02" db="UniProtKB">
        <authorList>
            <consortium name="WormBaseParasite"/>
        </authorList>
    </citation>
    <scope>IDENTIFICATION</scope>
</reference>
<sequence>MESSAALLPLLAEYLIINAPSLLDDFLDAQLAISSSVSNDSGRIFDG</sequence>
<dbReference type="Proteomes" id="UP000267096">
    <property type="component" value="Unassembled WGS sequence"/>
</dbReference>
<evidence type="ECO:0000313" key="1">
    <source>
        <dbReference type="EMBL" id="VDK21448.1"/>
    </source>
</evidence>
<accession>A0A0M3KFP6</accession>
<gene>
    <name evidence="2" type="ORF">ASIM_LOCUS19194</name>
    <name evidence="1" type="ORF">ASIM_LOCUS3266</name>
</gene>
<dbReference type="EMBL" id="UYRR01036796">
    <property type="protein sequence ID" value="VDK68085.1"/>
    <property type="molecule type" value="Genomic_DNA"/>
</dbReference>
<proteinExistence type="predicted"/>